<evidence type="ECO:0000313" key="2">
    <source>
        <dbReference type="Proteomes" id="UP001140096"/>
    </source>
</evidence>
<organism evidence="1 2">
    <name type="scientific">Coemansia furcata</name>
    <dbReference type="NCBI Taxonomy" id="417177"/>
    <lineage>
        <taxon>Eukaryota</taxon>
        <taxon>Fungi</taxon>
        <taxon>Fungi incertae sedis</taxon>
        <taxon>Zoopagomycota</taxon>
        <taxon>Kickxellomycotina</taxon>
        <taxon>Kickxellomycetes</taxon>
        <taxon>Kickxellales</taxon>
        <taxon>Kickxellaceae</taxon>
        <taxon>Coemansia</taxon>
    </lineage>
</organism>
<protein>
    <submittedName>
        <fullName evidence="1">Uncharacterized protein</fullName>
    </submittedName>
</protein>
<accession>A0ACC1LPA5</accession>
<reference evidence="1" key="1">
    <citation type="submission" date="2022-07" db="EMBL/GenBank/DDBJ databases">
        <title>Phylogenomic reconstructions and comparative analyses of Kickxellomycotina fungi.</title>
        <authorList>
            <person name="Reynolds N.K."/>
            <person name="Stajich J.E."/>
            <person name="Barry K."/>
            <person name="Grigoriev I.V."/>
            <person name="Crous P."/>
            <person name="Smith M.E."/>
        </authorList>
    </citation>
    <scope>NUCLEOTIDE SEQUENCE</scope>
    <source>
        <strain evidence="1">CBS 102833</strain>
    </source>
</reference>
<proteinExistence type="predicted"/>
<evidence type="ECO:0000313" key="1">
    <source>
        <dbReference type="EMBL" id="KAJ2812702.1"/>
    </source>
</evidence>
<sequence length="87" mass="9213">MGKSAKAFKRPSKHQKELKKVVGASPGLTSPTETFVARPDPALARTASGGVSKSKTTKLKAKVAATKDRGSGKKAANKDYLKLFARK</sequence>
<dbReference type="Proteomes" id="UP001140096">
    <property type="component" value="Unassembled WGS sequence"/>
</dbReference>
<name>A0ACC1LPA5_9FUNG</name>
<comment type="caution">
    <text evidence="1">The sequence shown here is derived from an EMBL/GenBank/DDBJ whole genome shotgun (WGS) entry which is preliminary data.</text>
</comment>
<dbReference type="EMBL" id="JANBUP010000170">
    <property type="protein sequence ID" value="KAJ2812702.1"/>
    <property type="molecule type" value="Genomic_DNA"/>
</dbReference>
<gene>
    <name evidence="1" type="ORF">H4S07_001215</name>
</gene>
<keyword evidence="2" id="KW-1185">Reference proteome</keyword>